<dbReference type="InterPro" id="IPR044246">
    <property type="entry name" value="ZFP3-like"/>
</dbReference>
<comment type="subcellular location">
    <subcellularLocation>
        <location evidence="1">Nucleus</location>
    </subcellularLocation>
</comment>
<organism evidence="9 11">
    <name type="scientific">Carex littledalei</name>
    <dbReference type="NCBI Taxonomy" id="544730"/>
    <lineage>
        <taxon>Eukaryota</taxon>
        <taxon>Viridiplantae</taxon>
        <taxon>Streptophyta</taxon>
        <taxon>Embryophyta</taxon>
        <taxon>Tracheophyta</taxon>
        <taxon>Spermatophyta</taxon>
        <taxon>Magnoliopsida</taxon>
        <taxon>Liliopsida</taxon>
        <taxon>Poales</taxon>
        <taxon>Cyperaceae</taxon>
        <taxon>Cyperoideae</taxon>
        <taxon>Cariceae</taxon>
        <taxon>Carex</taxon>
        <taxon>Carex subgen. Euthyceras</taxon>
    </lineage>
</organism>
<evidence type="ECO:0000313" key="10">
    <source>
        <dbReference type="EMBL" id="KAF3333097.1"/>
    </source>
</evidence>
<dbReference type="EMBL" id="SWLB01000010">
    <property type="protein sequence ID" value="KAF3333097.1"/>
    <property type="molecule type" value="Genomic_DNA"/>
</dbReference>
<keyword evidence="2" id="KW-0479">Metal-binding</keyword>
<keyword evidence="3 6" id="KW-0863">Zinc-finger</keyword>
<protein>
    <submittedName>
        <fullName evidence="9">Zinc finger protein 7-like protein</fullName>
    </submittedName>
</protein>
<dbReference type="PROSITE" id="PS50157">
    <property type="entry name" value="ZINC_FINGER_C2H2_2"/>
    <property type="match status" value="1"/>
</dbReference>
<dbReference type="GO" id="GO:0005634">
    <property type="term" value="C:nucleus"/>
    <property type="evidence" value="ECO:0007669"/>
    <property type="project" value="UniProtKB-SubCell"/>
</dbReference>
<dbReference type="GO" id="GO:0009788">
    <property type="term" value="P:negative regulation of abscisic acid-activated signaling pathway"/>
    <property type="evidence" value="ECO:0007669"/>
    <property type="project" value="InterPro"/>
</dbReference>
<name>A0A833QMX9_9POAL</name>
<evidence type="ECO:0000313" key="11">
    <source>
        <dbReference type="Proteomes" id="UP000623129"/>
    </source>
</evidence>
<dbReference type="OrthoDB" id="1933825at2759"/>
<feature type="region of interest" description="Disordered" evidence="7">
    <location>
        <begin position="1"/>
        <end position="21"/>
    </location>
</feature>
<evidence type="ECO:0000256" key="5">
    <source>
        <dbReference type="ARBA" id="ARBA00023242"/>
    </source>
</evidence>
<accession>A0A833QMX9</accession>
<dbReference type="AlphaFoldDB" id="A0A833QMX9"/>
<dbReference type="InterPro" id="IPR036236">
    <property type="entry name" value="Znf_C2H2_sf"/>
</dbReference>
<dbReference type="Pfam" id="PF13912">
    <property type="entry name" value="zf-C2H2_6"/>
    <property type="match status" value="1"/>
</dbReference>
<proteinExistence type="predicted"/>
<dbReference type="GO" id="GO:0008270">
    <property type="term" value="F:zinc ion binding"/>
    <property type="evidence" value="ECO:0007669"/>
    <property type="project" value="UniProtKB-KW"/>
</dbReference>
<evidence type="ECO:0000256" key="2">
    <source>
        <dbReference type="ARBA" id="ARBA00022723"/>
    </source>
</evidence>
<dbReference type="SUPFAM" id="SSF57667">
    <property type="entry name" value="beta-beta-alpha zinc fingers"/>
    <property type="match status" value="1"/>
</dbReference>
<evidence type="ECO:0000313" key="9">
    <source>
        <dbReference type="EMBL" id="KAF3322566.1"/>
    </source>
</evidence>
<reference evidence="9" key="1">
    <citation type="submission" date="2020-01" db="EMBL/GenBank/DDBJ databases">
        <title>Genome sequence of Kobresia littledalei, the first chromosome-level genome in the family Cyperaceae.</title>
        <authorList>
            <person name="Qu G."/>
        </authorList>
    </citation>
    <scope>NUCLEOTIDE SEQUENCE</scope>
    <source>
        <strain evidence="9">C.B.Clarke</strain>
        <tissue evidence="9">Leaf</tissue>
    </source>
</reference>
<dbReference type="InterPro" id="IPR013087">
    <property type="entry name" value="Znf_C2H2_type"/>
</dbReference>
<feature type="domain" description="C2H2-type" evidence="8">
    <location>
        <begin position="26"/>
        <end position="53"/>
    </location>
</feature>
<dbReference type="PROSITE" id="PS00028">
    <property type="entry name" value="ZINC_FINGER_C2H2_1"/>
    <property type="match status" value="1"/>
</dbReference>
<gene>
    <name evidence="10" type="ORF">FCM35_KLT00788</name>
    <name evidence="9" type="ORF">FCM35_KLT13707</name>
</gene>
<evidence type="ECO:0000256" key="3">
    <source>
        <dbReference type="ARBA" id="ARBA00022771"/>
    </source>
</evidence>
<dbReference type="PANTHER" id="PTHR47287:SF15">
    <property type="entry name" value="ZINC FINGER PROTEIN 3-LIKE"/>
    <property type="match status" value="1"/>
</dbReference>
<dbReference type="Gene3D" id="3.30.160.60">
    <property type="entry name" value="Classic Zinc Finger"/>
    <property type="match status" value="1"/>
</dbReference>
<dbReference type="PANTHER" id="PTHR47287">
    <property type="entry name" value="C2H2 AND C2HC ZINC FINGERS SUPERFAMILY PROTEIN"/>
    <property type="match status" value="1"/>
</dbReference>
<evidence type="ECO:0000256" key="7">
    <source>
        <dbReference type="SAM" id="MobiDB-lite"/>
    </source>
</evidence>
<dbReference type="Proteomes" id="UP000623129">
    <property type="component" value="Unassembled WGS sequence"/>
</dbReference>
<keyword evidence="5" id="KW-0539">Nucleus</keyword>
<comment type="caution">
    <text evidence="9">The sequence shown here is derived from an EMBL/GenBank/DDBJ whole genome shotgun (WGS) entry which is preliminary data.</text>
</comment>
<evidence type="ECO:0000259" key="8">
    <source>
        <dbReference type="PROSITE" id="PS50157"/>
    </source>
</evidence>
<keyword evidence="4" id="KW-0862">Zinc</keyword>
<dbReference type="EMBL" id="SWLB01000025">
    <property type="protein sequence ID" value="KAF3322566.1"/>
    <property type="molecule type" value="Genomic_DNA"/>
</dbReference>
<evidence type="ECO:0000256" key="1">
    <source>
        <dbReference type="ARBA" id="ARBA00004123"/>
    </source>
</evidence>
<keyword evidence="11" id="KW-1185">Reference proteome</keyword>
<evidence type="ECO:0000256" key="4">
    <source>
        <dbReference type="ARBA" id="ARBA00022833"/>
    </source>
</evidence>
<evidence type="ECO:0000256" key="6">
    <source>
        <dbReference type="PROSITE-ProRule" id="PRU00042"/>
    </source>
</evidence>
<sequence length="104" mass="11482">MDSELHELSLDLTLQPSSSPEPAKVFTCYYCDRKFQSSQALGGHQNAHKLERGVKRSRHEFSAAMQPHAVRNQAARGNNSTRGTNVLATLPLDFSGDVDLSLKL</sequence>